<organism evidence="2 3">
    <name type="scientific">Atta colombica</name>
    <dbReference type="NCBI Taxonomy" id="520822"/>
    <lineage>
        <taxon>Eukaryota</taxon>
        <taxon>Metazoa</taxon>
        <taxon>Ecdysozoa</taxon>
        <taxon>Arthropoda</taxon>
        <taxon>Hexapoda</taxon>
        <taxon>Insecta</taxon>
        <taxon>Pterygota</taxon>
        <taxon>Neoptera</taxon>
        <taxon>Endopterygota</taxon>
        <taxon>Hymenoptera</taxon>
        <taxon>Apocrita</taxon>
        <taxon>Aculeata</taxon>
        <taxon>Formicoidea</taxon>
        <taxon>Formicidae</taxon>
        <taxon>Myrmicinae</taxon>
        <taxon>Atta</taxon>
    </lineage>
</organism>
<protein>
    <submittedName>
        <fullName evidence="2">Uncharacterized protein</fullName>
    </submittedName>
</protein>
<dbReference type="AlphaFoldDB" id="A0A195BIT2"/>
<name>A0A195BIT2_9HYME</name>
<evidence type="ECO:0000256" key="1">
    <source>
        <dbReference type="SAM" id="MobiDB-lite"/>
    </source>
</evidence>
<feature type="compositionally biased region" description="Acidic residues" evidence="1">
    <location>
        <begin position="10"/>
        <end position="22"/>
    </location>
</feature>
<feature type="region of interest" description="Disordered" evidence="1">
    <location>
        <begin position="1"/>
        <end position="28"/>
    </location>
</feature>
<dbReference type="EMBL" id="KQ976465">
    <property type="protein sequence ID" value="KYM84267.1"/>
    <property type="molecule type" value="Genomic_DNA"/>
</dbReference>
<reference evidence="2 3" key="1">
    <citation type="submission" date="2015-09" db="EMBL/GenBank/DDBJ databases">
        <title>Atta colombica WGS genome.</title>
        <authorList>
            <person name="Nygaard S."/>
            <person name="Hu H."/>
            <person name="Boomsma J."/>
            <person name="Zhang G."/>
        </authorList>
    </citation>
    <scope>NUCLEOTIDE SEQUENCE [LARGE SCALE GENOMIC DNA]</scope>
    <source>
        <strain evidence="2">Treedump-2</strain>
        <tissue evidence="2">Whole body</tissue>
    </source>
</reference>
<proteinExistence type="predicted"/>
<dbReference type="Proteomes" id="UP000078540">
    <property type="component" value="Unassembled WGS sequence"/>
</dbReference>
<evidence type="ECO:0000313" key="3">
    <source>
        <dbReference type="Proteomes" id="UP000078540"/>
    </source>
</evidence>
<sequence length="49" mass="5928">MMKKKKEEEKEKEEEEEEEERNETEAWTSAFVRPKLVIPGDRSVLPYFP</sequence>
<accession>A0A195BIT2</accession>
<evidence type="ECO:0000313" key="2">
    <source>
        <dbReference type="EMBL" id="KYM84267.1"/>
    </source>
</evidence>
<gene>
    <name evidence="2" type="ORF">ALC53_05359</name>
</gene>
<keyword evidence="3" id="KW-1185">Reference proteome</keyword>